<dbReference type="InterPro" id="IPR003593">
    <property type="entry name" value="AAA+_ATPase"/>
</dbReference>
<dbReference type="GO" id="GO:0005886">
    <property type="term" value="C:plasma membrane"/>
    <property type="evidence" value="ECO:0007669"/>
    <property type="project" value="UniProtKB-SubCell"/>
</dbReference>
<accession>A0A4D7CYQ4</accession>
<dbReference type="InterPro" id="IPR027417">
    <property type="entry name" value="P-loop_NTPase"/>
</dbReference>
<gene>
    <name evidence="7" type="ORF">FA707_07390</name>
</gene>
<dbReference type="SMART" id="SM00382">
    <property type="entry name" value="AAA"/>
    <property type="match status" value="1"/>
</dbReference>
<dbReference type="RefSeq" id="WP_136953618.1">
    <property type="nucleotide sequence ID" value="NZ_CP039712.1"/>
</dbReference>
<keyword evidence="3" id="KW-0547">Nucleotide-binding</keyword>
<dbReference type="SUPFAM" id="SSF90123">
    <property type="entry name" value="ABC transporter transmembrane region"/>
    <property type="match status" value="1"/>
</dbReference>
<dbReference type="InterPro" id="IPR039421">
    <property type="entry name" value="Type_1_exporter"/>
</dbReference>
<dbReference type="PROSITE" id="PS00211">
    <property type="entry name" value="ABC_TRANSPORTER_1"/>
    <property type="match status" value="1"/>
</dbReference>
<dbReference type="PANTHER" id="PTHR24221:SF654">
    <property type="entry name" value="ATP-BINDING CASSETTE SUB-FAMILY B MEMBER 6"/>
    <property type="match status" value="1"/>
</dbReference>
<keyword evidence="6" id="KW-0472">Membrane</keyword>
<keyword evidence="5" id="KW-1133">Transmembrane helix</keyword>
<name>A0A4D7CYQ4_9ENTE</name>
<dbReference type="PANTHER" id="PTHR24221">
    <property type="entry name" value="ATP-BINDING CASSETTE SUB-FAMILY B"/>
    <property type="match status" value="1"/>
</dbReference>
<dbReference type="KEGG" id="vao:FA707_07390"/>
<comment type="subcellular location">
    <subcellularLocation>
        <location evidence="1">Cell membrane</location>
        <topology evidence="1">Multi-pass membrane protein</topology>
    </subcellularLocation>
</comment>
<evidence type="ECO:0000313" key="7">
    <source>
        <dbReference type="EMBL" id="QCI86796.1"/>
    </source>
</evidence>
<dbReference type="InterPro" id="IPR003439">
    <property type="entry name" value="ABC_transporter-like_ATP-bd"/>
</dbReference>
<organism evidence="7 8">
    <name type="scientific">Vagococcus zengguangii</name>
    <dbReference type="NCBI Taxonomy" id="2571750"/>
    <lineage>
        <taxon>Bacteria</taxon>
        <taxon>Bacillati</taxon>
        <taxon>Bacillota</taxon>
        <taxon>Bacilli</taxon>
        <taxon>Lactobacillales</taxon>
        <taxon>Enterococcaceae</taxon>
        <taxon>Vagococcus</taxon>
    </lineage>
</organism>
<dbReference type="AlphaFoldDB" id="A0A4D7CYQ4"/>
<evidence type="ECO:0000313" key="8">
    <source>
        <dbReference type="Proteomes" id="UP000298615"/>
    </source>
</evidence>
<evidence type="ECO:0000256" key="1">
    <source>
        <dbReference type="ARBA" id="ARBA00004651"/>
    </source>
</evidence>
<dbReference type="GO" id="GO:0005524">
    <property type="term" value="F:ATP binding"/>
    <property type="evidence" value="ECO:0007669"/>
    <property type="project" value="UniProtKB-KW"/>
</dbReference>
<dbReference type="InterPro" id="IPR011527">
    <property type="entry name" value="ABC1_TM_dom"/>
</dbReference>
<dbReference type="CDD" id="cd03228">
    <property type="entry name" value="ABCC_MRP_Like"/>
    <property type="match status" value="1"/>
</dbReference>
<evidence type="ECO:0000256" key="4">
    <source>
        <dbReference type="ARBA" id="ARBA00022840"/>
    </source>
</evidence>
<dbReference type="InterPro" id="IPR017871">
    <property type="entry name" value="ABC_transporter-like_CS"/>
</dbReference>
<proteinExistence type="predicted"/>
<sequence>MLIIKYGKKREWLLCLALFLVVSFQGLMMAYIVSGFTTAATQQDSQLFKRVLIVGITLLTLFAVVNYLSKLSKIKLIKSINQSLRSRVMSVYLNSNDKALSKEGLAFLTNDLKQLETNALQVELMAITCLFTVVISVFGALLFDVRMTIVFFIGSLLPLIIGKLTKRKITKASAEWQRTNQQYVRMVKDTLDGLTTIKTYQTIQPMERRATVATNQLENKLATMNKIVSLSDTFVYLVSWISGMMLPFAVGIYLVIEGQLSLGIFMGVLQLSNNFVNPLIQMMQLKNQKATTDAIIENLEVILATENTSSLNEFEPQEHIKFDSLELSGAIVSDGQHVLMPSTNLKVKENEKILITAPSGYGKSTLLKVLQGHHELSTGKYFINNQIVKKLSQLELQRYFAYVQQTPYIFNSSILFNVTLGEDYSDEALEHVIEQVGLADVVAEKGWDYLLGEGQGDLSGGQIQRLEIARALLRKRPVLLIDEGTSALDKQTSLTIRDIINAYPGTVIEVGHKLSTEEQRGFDRVIPLDKQAREAS</sequence>
<dbReference type="Pfam" id="PF00664">
    <property type="entry name" value="ABC_membrane"/>
    <property type="match status" value="1"/>
</dbReference>
<dbReference type="SUPFAM" id="SSF52540">
    <property type="entry name" value="P-loop containing nucleoside triphosphate hydrolases"/>
    <property type="match status" value="1"/>
</dbReference>
<dbReference type="GO" id="GO:0016887">
    <property type="term" value="F:ATP hydrolysis activity"/>
    <property type="evidence" value="ECO:0007669"/>
    <property type="project" value="InterPro"/>
</dbReference>
<evidence type="ECO:0000256" key="2">
    <source>
        <dbReference type="ARBA" id="ARBA00022692"/>
    </source>
</evidence>
<evidence type="ECO:0000256" key="6">
    <source>
        <dbReference type="ARBA" id="ARBA00023136"/>
    </source>
</evidence>
<keyword evidence="2" id="KW-0812">Transmembrane</keyword>
<keyword evidence="8" id="KW-1185">Reference proteome</keyword>
<reference evidence="7 8" key="1">
    <citation type="submission" date="2019-04" db="EMBL/GenBank/DDBJ databases">
        <title>Vagococcus sp. nov., isolated from faeces of yaks (Bos grunniens).</title>
        <authorList>
            <person name="Ge Y."/>
        </authorList>
    </citation>
    <scope>NUCLEOTIDE SEQUENCE [LARGE SCALE GENOMIC DNA]</scope>
    <source>
        <strain evidence="7 8">MN-17</strain>
    </source>
</reference>
<dbReference type="InterPro" id="IPR036640">
    <property type="entry name" value="ABC1_TM_sf"/>
</dbReference>
<dbReference type="GO" id="GO:0034040">
    <property type="term" value="F:ATPase-coupled lipid transmembrane transporter activity"/>
    <property type="evidence" value="ECO:0007669"/>
    <property type="project" value="TreeGrafter"/>
</dbReference>
<dbReference type="PROSITE" id="PS50929">
    <property type="entry name" value="ABC_TM1F"/>
    <property type="match status" value="1"/>
</dbReference>
<dbReference type="GO" id="GO:0140359">
    <property type="term" value="F:ABC-type transporter activity"/>
    <property type="evidence" value="ECO:0007669"/>
    <property type="project" value="InterPro"/>
</dbReference>
<dbReference type="Proteomes" id="UP000298615">
    <property type="component" value="Chromosome"/>
</dbReference>
<dbReference type="OrthoDB" id="1672195at2"/>
<dbReference type="Pfam" id="PF00005">
    <property type="entry name" value="ABC_tran"/>
    <property type="match status" value="1"/>
</dbReference>
<dbReference type="Gene3D" id="1.20.1560.10">
    <property type="entry name" value="ABC transporter type 1, transmembrane domain"/>
    <property type="match status" value="1"/>
</dbReference>
<keyword evidence="4 7" id="KW-0067">ATP-binding</keyword>
<dbReference type="EMBL" id="CP039712">
    <property type="protein sequence ID" value="QCI86796.1"/>
    <property type="molecule type" value="Genomic_DNA"/>
</dbReference>
<dbReference type="PROSITE" id="PS50893">
    <property type="entry name" value="ABC_TRANSPORTER_2"/>
    <property type="match status" value="1"/>
</dbReference>
<evidence type="ECO:0000256" key="5">
    <source>
        <dbReference type="ARBA" id="ARBA00022989"/>
    </source>
</evidence>
<dbReference type="Gene3D" id="3.40.50.300">
    <property type="entry name" value="P-loop containing nucleotide triphosphate hydrolases"/>
    <property type="match status" value="1"/>
</dbReference>
<protein>
    <submittedName>
        <fullName evidence="7">ABC transporter ATP-binding protein</fullName>
    </submittedName>
</protein>
<evidence type="ECO:0000256" key="3">
    <source>
        <dbReference type="ARBA" id="ARBA00022741"/>
    </source>
</evidence>